<feature type="compositionally biased region" description="Basic and acidic residues" evidence="1">
    <location>
        <begin position="384"/>
        <end position="393"/>
    </location>
</feature>
<comment type="caution">
    <text evidence="2">The sequence shown here is derived from an EMBL/GenBank/DDBJ whole genome shotgun (WGS) entry which is preliminary data.</text>
</comment>
<name>A0A813LZV8_POLGL</name>
<organism evidence="2 3">
    <name type="scientific">Polarella glacialis</name>
    <name type="common">Dinoflagellate</name>
    <dbReference type="NCBI Taxonomy" id="89957"/>
    <lineage>
        <taxon>Eukaryota</taxon>
        <taxon>Sar</taxon>
        <taxon>Alveolata</taxon>
        <taxon>Dinophyceae</taxon>
        <taxon>Suessiales</taxon>
        <taxon>Suessiaceae</taxon>
        <taxon>Polarella</taxon>
    </lineage>
</organism>
<feature type="compositionally biased region" description="Gly residues" evidence="1">
    <location>
        <begin position="46"/>
        <end position="68"/>
    </location>
</feature>
<protein>
    <submittedName>
        <fullName evidence="2">Uncharacterized protein</fullName>
    </submittedName>
</protein>
<proteinExistence type="predicted"/>
<sequence>MGGWTGDSGGKAEGRGRGGKGGGSKGGPWAQASGGSKGGASKKGVGYSGGWSGEDGGWSGGDKGGFKGANGRQAGKGASAKPTWTGSYYDDPAGWAVVGDGGWGKGAEASWPAAAPAWETGGEAAARPHRPAASQWRFACRLLQRHAPEERIYDATHQLTPGDHVVVQFGWDCTEQHGIFASTSTSGERAGYVIHWNGQKLLNSPLSKFSDGGELFRVTYPHWACQCLQPSGSTGKPQVLGEQRVDAGPDEVVAKAASNAERSSSWSPGWSAETADLEFCLFAKTSATRSMPPWEIQGRRALSGLCAPSIAATASGQRSSPAGRPLGCMLRGNMRPSELLSGVGGGMSFVLSAASGALIPSEMLRAAGGQGRGPANGRSGRWRSAPDEAEHENYSSSRSKPGRGSHISLADSLSHSAGHSMYAGAQEFVPDGSAMGWATDMGAGSMYQ</sequence>
<reference evidence="2" key="1">
    <citation type="submission" date="2021-02" db="EMBL/GenBank/DDBJ databases">
        <authorList>
            <person name="Dougan E. K."/>
            <person name="Rhodes N."/>
            <person name="Thang M."/>
            <person name="Chan C."/>
        </authorList>
    </citation>
    <scope>NUCLEOTIDE SEQUENCE</scope>
</reference>
<evidence type="ECO:0000313" key="2">
    <source>
        <dbReference type="EMBL" id="CAE8739607.1"/>
    </source>
</evidence>
<feature type="region of interest" description="Disordered" evidence="1">
    <location>
        <begin position="367"/>
        <end position="410"/>
    </location>
</feature>
<dbReference type="AlphaFoldDB" id="A0A813LZV8"/>
<evidence type="ECO:0000256" key="1">
    <source>
        <dbReference type="SAM" id="MobiDB-lite"/>
    </source>
</evidence>
<gene>
    <name evidence="2" type="ORF">PGLA2088_LOCUS49689</name>
</gene>
<accession>A0A813LZV8</accession>
<dbReference type="EMBL" id="CAJNNW010037125">
    <property type="protein sequence ID" value="CAE8739607.1"/>
    <property type="molecule type" value="Genomic_DNA"/>
</dbReference>
<evidence type="ECO:0000313" key="3">
    <source>
        <dbReference type="Proteomes" id="UP000626109"/>
    </source>
</evidence>
<feature type="region of interest" description="Disordered" evidence="1">
    <location>
        <begin position="1"/>
        <end position="83"/>
    </location>
</feature>
<dbReference type="Proteomes" id="UP000626109">
    <property type="component" value="Unassembled WGS sequence"/>
</dbReference>